<dbReference type="OrthoDB" id="1029220at2759"/>
<sequence length="146" mass="16578">MAEELWDEIQNLELGRNYSKLFIPHEAYADVAARNRLSLIARPLNPRAQNLFSIIASLPRSWGLDERVYGRVLDDDSFPAPFTPPPRVPTQPLNPAELVLARPELFPPTSVTNSEKLMVHRPQVGIQSQQRRPNSQVSPLTEEEMI</sequence>
<feature type="region of interest" description="Disordered" evidence="1">
    <location>
        <begin position="123"/>
        <end position="146"/>
    </location>
</feature>
<dbReference type="EMBL" id="CACSHJ010000096">
    <property type="protein sequence ID" value="CAA0405379.1"/>
    <property type="molecule type" value="Genomic_DNA"/>
</dbReference>
<accession>A0A5S9Y8D1</accession>
<evidence type="ECO:0000313" key="3">
    <source>
        <dbReference type="Proteomes" id="UP000434276"/>
    </source>
</evidence>
<evidence type="ECO:0000256" key="1">
    <source>
        <dbReference type="SAM" id="MobiDB-lite"/>
    </source>
</evidence>
<protein>
    <submittedName>
        <fullName evidence="2">Uncharacterized protein</fullName>
    </submittedName>
</protein>
<dbReference type="AlphaFoldDB" id="A0A5S9Y8D1"/>
<evidence type="ECO:0000313" key="2">
    <source>
        <dbReference type="EMBL" id="CAA0405379.1"/>
    </source>
</evidence>
<proteinExistence type="predicted"/>
<feature type="compositionally biased region" description="Polar residues" evidence="1">
    <location>
        <begin position="125"/>
        <end position="139"/>
    </location>
</feature>
<reference evidence="2 3" key="1">
    <citation type="submission" date="2019-12" db="EMBL/GenBank/DDBJ databases">
        <authorList>
            <person name="Jiao W.-B."/>
            <person name="Schneeberger K."/>
        </authorList>
    </citation>
    <scope>NUCLEOTIDE SEQUENCE [LARGE SCALE GENOMIC DNA]</scope>
    <source>
        <strain evidence="3">cv. C24</strain>
    </source>
</reference>
<dbReference type="Proteomes" id="UP000434276">
    <property type="component" value="Unassembled WGS sequence"/>
</dbReference>
<organism evidence="2 3">
    <name type="scientific">Arabidopsis thaliana</name>
    <name type="common">Mouse-ear cress</name>
    <dbReference type="NCBI Taxonomy" id="3702"/>
    <lineage>
        <taxon>Eukaryota</taxon>
        <taxon>Viridiplantae</taxon>
        <taxon>Streptophyta</taxon>
        <taxon>Embryophyta</taxon>
        <taxon>Tracheophyta</taxon>
        <taxon>Spermatophyta</taxon>
        <taxon>Magnoliopsida</taxon>
        <taxon>eudicotyledons</taxon>
        <taxon>Gunneridae</taxon>
        <taxon>Pentapetalae</taxon>
        <taxon>rosids</taxon>
        <taxon>malvids</taxon>
        <taxon>Brassicales</taxon>
        <taxon>Brassicaceae</taxon>
        <taxon>Camelineae</taxon>
        <taxon>Arabidopsis</taxon>
    </lineage>
</organism>
<name>A0A5S9Y8D1_ARATH</name>
<gene>
    <name evidence="2" type="ORF">C24_LOCUS23477</name>
</gene>